<evidence type="ECO:0000256" key="3">
    <source>
        <dbReference type="ARBA" id="ARBA00007282"/>
    </source>
</evidence>
<protein>
    <recommendedName>
        <fullName evidence="9">Wax synthase domain-containing protein</fullName>
    </recommendedName>
</protein>
<evidence type="ECO:0000313" key="10">
    <source>
        <dbReference type="EMBL" id="EGG10497.1"/>
    </source>
</evidence>
<dbReference type="PANTHER" id="PTHR31595">
    <property type="entry name" value="LONG-CHAIN-ALCOHOL O-FATTY-ACYLTRANSFERASE 3-RELATED"/>
    <property type="match status" value="1"/>
</dbReference>
<keyword evidence="6 8" id="KW-1133">Transmembrane helix</keyword>
<name>F4RAK5_MELLP</name>
<dbReference type="GO" id="GO:0016020">
    <property type="term" value="C:membrane"/>
    <property type="evidence" value="ECO:0007669"/>
    <property type="project" value="UniProtKB-SubCell"/>
</dbReference>
<evidence type="ECO:0000256" key="4">
    <source>
        <dbReference type="ARBA" id="ARBA00022679"/>
    </source>
</evidence>
<feature type="transmembrane region" description="Helical" evidence="8">
    <location>
        <begin position="158"/>
        <end position="180"/>
    </location>
</feature>
<evidence type="ECO:0000256" key="6">
    <source>
        <dbReference type="ARBA" id="ARBA00022989"/>
    </source>
</evidence>
<organism evidence="11">
    <name type="scientific">Melampsora larici-populina (strain 98AG31 / pathotype 3-4-7)</name>
    <name type="common">Poplar leaf rust fungus</name>
    <dbReference type="NCBI Taxonomy" id="747676"/>
    <lineage>
        <taxon>Eukaryota</taxon>
        <taxon>Fungi</taxon>
        <taxon>Dikarya</taxon>
        <taxon>Basidiomycota</taxon>
        <taxon>Pucciniomycotina</taxon>
        <taxon>Pucciniomycetes</taxon>
        <taxon>Pucciniales</taxon>
        <taxon>Melampsoraceae</taxon>
        <taxon>Melampsora</taxon>
    </lineage>
</organism>
<dbReference type="InterPro" id="IPR044851">
    <property type="entry name" value="Wax_synthase"/>
</dbReference>
<gene>
    <name evidence="10" type="ORF">MELLADRAFT_93489</name>
</gene>
<dbReference type="Pfam" id="PF13813">
    <property type="entry name" value="MBOAT_2"/>
    <property type="match status" value="1"/>
</dbReference>
<evidence type="ECO:0000256" key="2">
    <source>
        <dbReference type="ARBA" id="ARBA00005179"/>
    </source>
</evidence>
<dbReference type="InterPro" id="IPR032805">
    <property type="entry name" value="Wax_synthase_dom"/>
</dbReference>
<feature type="domain" description="Wax synthase" evidence="9">
    <location>
        <begin position="111"/>
        <end position="196"/>
    </location>
</feature>
<evidence type="ECO:0000256" key="1">
    <source>
        <dbReference type="ARBA" id="ARBA00004141"/>
    </source>
</evidence>
<dbReference type="GeneID" id="18936587"/>
<evidence type="ECO:0000256" key="8">
    <source>
        <dbReference type="SAM" id="Phobius"/>
    </source>
</evidence>
<dbReference type="VEuPathDB" id="FungiDB:MELLADRAFT_93489"/>
<keyword evidence="5 8" id="KW-0812">Transmembrane</keyword>
<keyword evidence="11" id="KW-1185">Reference proteome</keyword>
<dbReference type="OrthoDB" id="2499988at2759"/>
<dbReference type="PANTHER" id="PTHR31595:SF57">
    <property type="entry name" value="OS04G0481900 PROTEIN"/>
    <property type="match status" value="1"/>
</dbReference>
<dbReference type="EMBL" id="GL883094">
    <property type="protein sequence ID" value="EGG10497.1"/>
    <property type="molecule type" value="Genomic_DNA"/>
</dbReference>
<dbReference type="RefSeq" id="XP_007405966.1">
    <property type="nucleotide sequence ID" value="XM_007405904.1"/>
</dbReference>
<evidence type="ECO:0000256" key="7">
    <source>
        <dbReference type="ARBA" id="ARBA00023136"/>
    </source>
</evidence>
<comment type="similarity">
    <text evidence="3">Belongs to the wax synthase family.</text>
</comment>
<dbReference type="HOGENOM" id="CLU_994265_0_0_1"/>
<proteinExistence type="inferred from homology"/>
<reference evidence="11" key="1">
    <citation type="journal article" date="2011" name="Proc. Natl. Acad. Sci. U.S.A.">
        <title>Obligate biotrophy features unraveled by the genomic analysis of rust fungi.</title>
        <authorList>
            <person name="Duplessis S."/>
            <person name="Cuomo C.A."/>
            <person name="Lin Y.-C."/>
            <person name="Aerts A."/>
            <person name="Tisserant E."/>
            <person name="Veneault-Fourrey C."/>
            <person name="Joly D.L."/>
            <person name="Hacquard S."/>
            <person name="Amselem J."/>
            <person name="Cantarel B.L."/>
            <person name="Chiu R."/>
            <person name="Coutinho P.M."/>
            <person name="Feau N."/>
            <person name="Field M."/>
            <person name="Frey P."/>
            <person name="Gelhaye E."/>
            <person name="Goldberg J."/>
            <person name="Grabherr M.G."/>
            <person name="Kodira C.D."/>
            <person name="Kohler A."/>
            <person name="Kuees U."/>
            <person name="Lindquist E.A."/>
            <person name="Lucas S.M."/>
            <person name="Mago R."/>
            <person name="Mauceli E."/>
            <person name="Morin E."/>
            <person name="Murat C."/>
            <person name="Pangilinan J.L."/>
            <person name="Park R."/>
            <person name="Pearson M."/>
            <person name="Quesneville H."/>
            <person name="Rouhier N."/>
            <person name="Sakthikumar S."/>
            <person name="Salamov A.A."/>
            <person name="Schmutz J."/>
            <person name="Selles B."/>
            <person name="Shapiro H."/>
            <person name="Tanguay P."/>
            <person name="Tuskan G.A."/>
            <person name="Henrissat B."/>
            <person name="Van de Peer Y."/>
            <person name="Rouze P."/>
            <person name="Ellis J.G."/>
            <person name="Dodds P.N."/>
            <person name="Schein J.E."/>
            <person name="Zhong S."/>
            <person name="Hamelin R.C."/>
            <person name="Grigoriev I.V."/>
            <person name="Szabo L.J."/>
            <person name="Martin F."/>
        </authorList>
    </citation>
    <scope>NUCLEOTIDE SEQUENCE [LARGE SCALE GENOMIC DNA]</scope>
    <source>
        <strain evidence="11">98AG31 / pathotype 3-4-7</strain>
    </source>
</reference>
<dbReference type="eggNOG" id="ENOG502SAAK">
    <property type="taxonomic scope" value="Eukaryota"/>
</dbReference>
<sequence>MPVKDFLIGNLLRLIKMHIHGTIFWTIAVHAFHHQDGIYGILTQSIGLPQSKALEFISGYGLSFCLGASMWSGLEIASCAVNIVEAVFWPIARKVLPSDWAPQDEFDTTRYPELFSTPWARESMSDFWGRGWHALFRRDLIFCAAMPLGKLFGRFGKVAGQIGGLIGAMGLSAFMHEYAIASISRARWDYEIAAFFMHCAFVMLFETMLERFTKFKISGIFGHVWTYGWLMYLGKPGMDLWMVRGLGEGMTPVSQWTWKRFVFPAGTLMPNEWLDVFIPF</sequence>
<keyword evidence="7 8" id="KW-0472">Membrane</keyword>
<dbReference type="AlphaFoldDB" id="F4RAK5"/>
<dbReference type="InParanoid" id="F4RAK5"/>
<comment type="pathway">
    <text evidence="2">Secondary metabolite biosynthesis.</text>
</comment>
<evidence type="ECO:0000313" key="11">
    <source>
        <dbReference type="Proteomes" id="UP000001072"/>
    </source>
</evidence>
<accession>F4RAK5</accession>
<feature type="transmembrane region" description="Helical" evidence="8">
    <location>
        <begin position="192"/>
        <end position="209"/>
    </location>
</feature>
<comment type="subcellular location">
    <subcellularLocation>
        <location evidence="1">Membrane</location>
        <topology evidence="1">Multi-pass membrane protein</topology>
    </subcellularLocation>
</comment>
<dbReference type="KEGG" id="mlr:MELLADRAFT_93489"/>
<dbReference type="Proteomes" id="UP000001072">
    <property type="component" value="Unassembled WGS sequence"/>
</dbReference>
<dbReference type="GO" id="GO:0008374">
    <property type="term" value="F:O-acyltransferase activity"/>
    <property type="evidence" value="ECO:0007669"/>
    <property type="project" value="InterPro"/>
</dbReference>
<dbReference type="GO" id="GO:0006629">
    <property type="term" value="P:lipid metabolic process"/>
    <property type="evidence" value="ECO:0007669"/>
    <property type="project" value="InterPro"/>
</dbReference>
<evidence type="ECO:0000256" key="5">
    <source>
        <dbReference type="ARBA" id="ARBA00022692"/>
    </source>
</evidence>
<evidence type="ECO:0000259" key="9">
    <source>
        <dbReference type="Pfam" id="PF13813"/>
    </source>
</evidence>
<keyword evidence="4" id="KW-0808">Transferase</keyword>